<dbReference type="InterPro" id="IPR014711">
    <property type="entry name" value="TopoI_cat_a-hlx-sub_euk"/>
</dbReference>
<comment type="caution">
    <text evidence="9">The sequence shown here is derived from an EMBL/GenBank/DDBJ whole genome shotgun (WGS) entry which is preliminary data.</text>
</comment>
<dbReference type="GO" id="GO:0006265">
    <property type="term" value="P:DNA topological change"/>
    <property type="evidence" value="ECO:0007669"/>
    <property type="project" value="InterPro"/>
</dbReference>
<evidence type="ECO:0000256" key="3">
    <source>
        <dbReference type="ARBA" id="ARBA00012891"/>
    </source>
</evidence>
<dbReference type="EMBL" id="BOON01000014">
    <property type="protein sequence ID" value="GII21867.1"/>
    <property type="molecule type" value="Genomic_DNA"/>
</dbReference>
<dbReference type="EC" id="5.6.2.1" evidence="3"/>
<evidence type="ECO:0000313" key="10">
    <source>
        <dbReference type="Proteomes" id="UP000599074"/>
    </source>
</evidence>
<proteinExistence type="inferred from homology"/>
<sequence length="349" mass="38382">MRLRRADPNGPGLTRRRSGKGFRYLDAAGRPVRDPDEVARIRALVIPPAWEDVWICPDPCGHIQATGVDQAGRRQYRYHDVWRAKRDAEKFERILVVGEHLPQLRKRVSDDLAGRGLGRERVLAVAVRLLDQGVFRIGGEAYATADSSSGEPTYGLATLQRDHVSLRGAVMAFRYTAKGGIERAQRLVDAEVAPVVRALLKRPDPNPELLGYRVGRRGSWRDVRSADINDYLKEATDCEISAKDFRTWHATVLAAVALAQPEAVSVNSATARRKVVSRAYREVAGYLGNTPAVAKASYVNPRVVDLYHAGETIAPALRAESDDADDAGDFAVRRQAEQAVLALLGDGSD</sequence>
<dbReference type="InterPro" id="IPR049331">
    <property type="entry name" value="Top1B_N_bact"/>
</dbReference>
<dbReference type="Proteomes" id="UP000599074">
    <property type="component" value="Unassembled WGS sequence"/>
</dbReference>
<evidence type="ECO:0000256" key="4">
    <source>
        <dbReference type="ARBA" id="ARBA00023029"/>
    </source>
</evidence>
<dbReference type="InterPro" id="IPR013500">
    <property type="entry name" value="TopoI_cat_euk"/>
</dbReference>
<dbReference type="GO" id="GO:0003677">
    <property type="term" value="F:DNA binding"/>
    <property type="evidence" value="ECO:0007669"/>
    <property type="project" value="UniProtKB-KW"/>
</dbReference>
<evidence type="ECO:0000256" key="2">
    <source>
        <dbReference type="ARBA" id="ARBA00006645"/>
    </source>
</evidence>
<feature type="domain" description="DNA topoisomerase IB N-terminal" evidence="8">
    <location>
        <begin position="21"/>
        <end position="69"/>
    </location>
</feature>
<feature type="domain" description="DNA topoisomerase I catalytic core eukaryotic-type" evidence="7">
    <location>
        <begin position="82"/>
        <end position="296"/>
    </location>
</feature>
<evidence type="ECO:0000313" key="9">
    <source>
        <dbReference type="EMBL" id="GII21867.1"/>
    </source>
</evidence>
<keyword evidence="4" id="KW-0799">Topoisomerase</keyword>
<keyword evidence="5" id="KW-0238">DNA-binding</keyword>
<dbReference type="Pfam" id="PF21338">
    <property type="entry name" value="Top1B_N_bact"/>
    <property type="match status" value="1"/>
</dbReference>
<evidence type="ECO:0000256" key="6">
    <source>
        <dbReference type="ARBA" id="ARBA00023235"/>
    </source>
</evidence>
<evidence type="ECO:0000259" key="7">
    <source>
        <dbReference type="Pfam" id="PF01028"/>
    </source>
</evidence>
<comment type="similarity">
    <text evidence="2">Belongs to the type IB topoisomerase family.</text>
</comment>
<dbReference type="GO" id="GO:0003917">
    <property type="term" value="F:DNA topoisomerase type I (single strand cut, ATP-independent) activity"/>
    <property type="evidence" value="ECO:0007669"/>
    <property type="project" value="UniProtKB-EC"/>
</dbReference>
<comment type="catalytic activity">
    <reaction evidence="1">
        <text>ATP-independent breakage of single-stranded DNA, followed by passage and rejoining.</text>
        <dbReference type="EC" id="5.6.2.1"/>
    </reaction>
</comment>
<dbReference type="Gene3D" id="3.90.15.10">
    <property type="entry name" value="Topoisomerase I, Chain A, domain 3"/>
    <property type="match status" value="1"/>
</dbReference>
<evidence type="ECO:0000256" key="5">
    <source>
        <dbReference type="ARBA" id="ARBA00023125"/>
    </source>
</evidence>
<dbReference type="PRINTS" id="PR00416">
    <property type="entry name" value="EUTPISMRASEI"/>
</dbReference>
<evidence type="ECO:0000256" key="1">
    <source>
        <dbReference type="ARBA" id="ARBA00000213"/>
    </source>
</evidence>
<name>A0A8J3TAZ5_9ACTN</name>
<dbReference type="Gene3D" id="3.30.66.10">
    <property type="entry name" value="DNA topoisomerase I domain"/>
    <property type="match status" value="1"/>
</dbReference>
<organism evidence="9 10">
    <name type="scientific">Planosporangium mesophilum</name>
    <dbReference type="NCBI Taxonomy" id="689768"/>
    <lineage>
        <taxon>Bacteria</taxon>
        <taxon>Bacillati</taxon>
        <taxon>Actinomycetota</taxon>
        <taxon>Actinomycetes</taxon>
        <taxon>Micromonosporales</taxon>
        <taxon>Micromonosporaceae</taxon>
        <taxon>Planosporangium</taxon>
    </lineage>
</organism>
<dbReference type="SUPFAM" id="SSF56349">
    <property type="entry name" value="DNA breaking-rejoining enzymes"/>
    <property type="match status" value="1"/>
</dbReference>
<reference evidence="9" key="1">
    <citation type="submission" date="2021-01" db="EMBL/GenBank/DDBJ databases">
        <title>Whole genome shotgun sequence of Planosporangium mesophilum NBRC 109066.</title>
        <authorList>
            <person name="Komaki H."/>
            <person name="Tamura T."/>
        </authorList>
    </citation>
    <scope>NUCLEOTIDE SEQUENCE</scope>
    <source>
        <strain evidence="9">NBRC 109066</strain>
    </source>
</reference>
<dbReference type="InterPro" id="IPR001631">
    <property type="entry name" value="TopoI"/>
</dbReference>
<keyword evidence="10" id="KW-1185">Reference proteome</keyword>
<dbReference type="RefSeq" id="WP_168117268.1">
    <property type="nucleotide sequence ID" value="NZ_BOON01000014.1"/>
</dbReference>
<dbReference type="AlphaFoldDB" id="A0A8J3TAZ5"/>
<gene>
    <name evidence="9" type="primary">topA_1</name>
    <name evidence="9" type="ORF">Pme01_14640</name>
</gene>
<dbReference type="PROSITE" id="PS52038">
    <property type="entry name" value="TOPO_IB_2"/>
    <property type="match status" value="1"/>
</dbReference>
<dbReference type="InterPro" id="IPR035447">
    <property type="entry name" value="DNA_topo_I_N_sf"/>
</dbReference>
<dbReference type="InterPro" id="IPR011010">
    <property type="entry name" value="DNA_brk_join_enz"/>
</dbReference>
<accession>A0A8J3TAZ5</accession>
<protein>
    <recommendedName>
        <fullName evidence="3">DNA topoisomerase</fullName>
        <ecNumber evidence="3">5.6.2.1</ecNumber>
    </recommendedName>
</protein>
<dbReference type="Pfam" id="PF01028">
    <property type="entry name" value="Topoisom_I"/>
    <property type="match status" value="1"/>
</dbReference>
<keyword evidence="6" id="KW-0413">Isomerase</keyword>
<dbReference type="SUPFAM" id="SSF55869">
    <property type="entry name" value="DNA topoisomerase I domain"/>
    <property type="match status" value="1"/>
</dbReference>
<dbReference type="Gene3D" id="1.10.132.120">
    <property type="match status" value="1"/>
</dbReference>
<evidence type="ECO:0000259" key="8">
    <source>
        <dbReference type="Pfam" id="PF21338"/>
    </source>
</evidence>